<dbReference type="GO" id="GO:0008756">
    <property type="term" value="F:o-succinylbenzoate-CoA ligase activity"/>
    <property type="evidence" value="ECO:0007669"/>
    <property type="project" value="UniProtKB-EC"/>
</dbReference>
<name>A0AAU8DSI5_9ACTN</name>
<evidence type="ECO:0000259" key="3">
    <source>
        <dbReference type="Pfam" id="PF00501"/>
    </source>
</evidence>
<dbReference type="EMBL" id="CP159218">
    <property type="protein sequence ID" value="XCG64809.1"/>
    <property type="molecule type" value="Genomic_DNA"/>
</dbReference>
<reference evidence="5" key="1">
    <citation type="submission" date="2024-05" db="EMBL/GenBank/DDBJ databases">
        <authorList>
            <person name="Cai S.Y."/>
            <person name="Jin L.M."/>
            <person name="Li H.R."/>
        </authorList>
    </citation>
    <scope>NUCLEOTIDE SEQUENCE</scope>
    <source>
        <strain evidence="5">A5-74</strain>
    </source>
</reference>
<dbReference type="InterPro" id="IPR020845">
    <property type="entry name" value="AMP-binding_CS"/>
</dbReference>
<dbReference type="PANTHER" id="PTHR43201">
    <property type="entry name" value="ACYL-COA SYNTHETASE"/>
    <property type="match status" value="1"/>
</dbReference>
<feature type="domain" description="AMP-dependent synthetase/ligase" evidence="3">
    <location>
        <begin position="51"/>
        <end position="225"/>
    </location>
</feature>
<evidence type="ECO:0000256" key="2">
    <source>
        <dbReference type="SAM" id="MobiDB-lite"/>
    </source>
</evidence>
<dbReference type="PANTHER" id="PTHR43201:SF8">
    <property type="entry name" value="ACYL-COA SYNTHETASE FAMILY MEMBER 3"/>
    <property type="match status" value="1"/>
</dbReference>
<dbReference type="InterPro" id="IPR000873">
    <property type="entry name" value="AMP-dep_synth/lig_dom"/>
</dbReference>
<keyword evidence="5" id="KW-0436">Ligase</keyword>
<dbReference type="RefSeq" id="WP_353650421.1">
    <property type="nucleotide sequence ID" value="NZ_CP159218.1"/>
</dbReference>
<dbReference type="GO" id="GO:0031956">
    <property type="term" value="F:medium-chain fatty acid-CoA ligase activity"/>
    <property type="evidence" value="ECO:0007669"/>
    <property type="project" value="TreeGrafter"/>
</dbReference>
<gene>
    <name evidence="5" type="primary">menE</name>
    <name evidence="5" type="ORF">ABLG96_05695</name>
</gene>
<proteinExistence type="inferred from homology"/>
<accession>A0AAU8DSI5</accession>
<feature type="region of interest" description="Disordered" evidence="2">
    <location>
        <begin position="339"/>
        <end position="397"/>
    </location>
</feature>
<dbReference type="EC" id="6.2.1.26" evidence="5"/>
<evidence type="ECO:0000259" key="4">
    <source>
        <dbReference type="Pfam" id="PF13193"/>
    </source>
</evidence>
<dbReference type="AlphaFoldDB" id="A0AAU8DSI5"/>
<dbReference type="GO" id="GO:0006631">
    <property type="term" value="P:fatty acid metabolic process"/>
    <property type="evidence" value="ECO:0007669"/>
    <property type="project" value="TreeGrafter"/>
</dbReference>
<dbReference type="Pfam" id="PF13193">
    <property type="entry name" value="AMP-binding_C"/>
    <property type="match status" value="1"/>
</dbReference>
<sequence length="397" mass="40341">MTRALIELPIPPDGTAGTALPALLAAFEGGPAVAPTGPQNPAAAQVLDDRDDAADDPTVVVLGTSGSTGTAKQVLLQASALRASAAATERQLGGPGSWLLTLPGWHVAGLQVMLRSRLAGSALVAMDTRTSFTAEGFIASARRLDGSRRYVSLVPTQLHRILGHPAATDALAGFDGVLVGGAATAPDLLSRARSRGVAVVTTYGMSETCGGCVYDGRPLDITTVGLTEDGRVTLTGPMVARGYRGQPTSAAFAVPGTFVTDDLGELSSARLTVLGRADDTIITGGVNVPPAAVEHRLAGIAGIGEVIVVGVPDPEWGRRIVALVTGAVPDPQQITEALRGAPPAHRPRTFRTVPALPTRGPGKPDRRAASALAGELLGLPSASGHPPSAAGRPVDRG</sequence>
<dbReference type="SUPFAM" id="SSF56801">
    <property type="entry name" value="Acetyl-CoA synthetase-like"/>
    <property type="match status" value="1"/>
</dbReference>
<feature type="domain" description="AMP-binding enzyme C-terminal" evidence="4">
    <location>
        <begin position="293"/>
        <end position="363"/>
    </location>
</feature>
<dbReference type="InterPro" id="IPR042099">
    <property type="entry name" value="ANL_N_sf"/>
</dbReference>
<dbReference type="Gene3D" id="3.40.50.12780">
    <property type="entry name" value="N-terminal domain of ligase-like"/>
    <property type="match status" value="1"/>
</dbReference>
<dbReference type="InterPro" id="IPR025110">
    <property type="entry name" value="AMP-bd_C"/>
</dbReference>
<evidence type="ECO:0000313" key="5">
    <source>
        <dbReference type="EMBL" id="XCG64809.1"/>
    </source>
</evidence>
<dbReference type="NCBIfam" id="NF005877">
    <property type="entry name" value="PRK07824.1"/>
    <property type="match status" value="1"/>
</dbReference>
<evidence type="ECO:0000256" key="1">
    <source>
        <dbReference type="ARBA" id="ARBA00006432"/>
    </source>
</evidence>
<dbReference type="Gene3D" id="3.30.300.30">
    <property type="match status" value="1"/>
</dbReference>
<protein>
    <submittedName>
        <fullName evidence="5">O-succinylbenzoate--CoA ligase</fullName>
        <ecNumber evidence="5">6.2.1.26</ecNumber>
    </submittedName>
</protein>
<dbReference type="InterPro" id="IPR045851">
    <property type="entry name" value="AMP-bd_C_sf"/>
</dbReference>
<dbReference type="PROSITE" id="PS00455">
    <property type="entry name" value="AMP_BINDING"/>
    <property type="match status" value="1"/>
</dbReference>
<feature type="compositionally biased region" description="Low complexity" evidence="2">
    <location>
        <begin position="369"/>
        <end position="384"/>
    </location>
</feature>
<organism evidence="5">
    <name type="scientific">Nakamurella sp. A5-74</name>
    <dbReference type="NCBI Taxonomy" id="3158264"/>
    <lineage>
        <taxon>Bacteria</taxon>
        <taxon>Bacillati</taxon>
        <taxon>Actinomycetota</taxon>
        <taxon>Actinomycetes</taxon>
        <taxon>Nakamurellales</taxon>
        <taxon>Nakamurellaceae</taxon>
        <taxon>Nakamurella</taxon>
    </lineage>
</organism>
<dbReference type="Pfam" id="PF00501">
    <property type="entry name" value="AMP-binding"/>
    <property type="match status" value="1"/>
</dbReference>
<comment type="similarity">
    <text evidence="1">Belongs to the ATP-dependent AMP-binding enzyme family.</text>
</comment>